<proteinExistence type="predicted"/>
<feature type="transmembrane region" description="Helical" evidence="1">
    <location>
        <begin position="83"/>
        <end position="106"/>
    </location>
</feature>
<organism evidence="3 4">
    <name type="scientific">Vibrio lentus</name>
    <dbReference type="NCBI Taxonomy" id="136468"/>
    <lineage>
        <taxon>Bacteria</taxon>
        <taxon>Pseudomonadati</taxon>
        <taxon>Pseudomonadota</taxon>
        <taxon>Gammaproteobacteria</taxon>
        <taxon>Vibrionales</taxon>
        <taxon>Vibrionaceae</taxon>
        <taxon>Vibrio</taxon>
    </lineage>
</organism>
<dbReference type="RefSeq" id="WP_076667602.1">
    <property type="nucleotide sequence ID" value="NZ_JAKJTE010000008.1"/>
</dbReference>
<keyword evidence="3" id="KW-0012">Acyltransferase</keyword>
<feature type="transmembrane region" description="Helical" evidence="1">
    <location>
        <begin position="159"/>
        <end position="176"/>
    </location>
</feature>
<evidence type="ECO:0000313" key="3">
    <source>
        <dbReference type="EMBL" id="PML57090.1"/>
    </source>
</evidence>
<feature type="transmembrane region" description="Helical" evidence="1">
    <location>
        <begin position="272"/>
        <end position="292"/>
    </location>
</feature>
<protein>
    <submittedName>
        <fullName evidence="3">Acyltransferase</fullName>
    </submittedName>
</protein>
<dbReference type="Proteomes" id="UP000235746">
    <property type="component" value="Unassembled WGS sequence"/>
</dbReference>
<evidence type="ECO:0000256" key="1">
    <source>
        <dbReference type="SAM" id="Phobius"/>
    </source>
</evidence>
<comment type="caution">
    <text evidence="3">The sequence shown here is derived from an EMBL/GenBank/DDBJ whole genome shotgun (WGS) entry which is preliminary data.</text>
</comment>
<dbReference type="EMBL" id="MCYL01000013">
    <property type="protein sequence ID" value="PML57090.1"/>
    <property type="molecule type" value="Genomic_DNA"/>
</dbReference>
<keyword evidence="1" id="KW-1133">Transmembrane helix</keyword>
<keyword evidence="1" id="KW-0812">Transmembrane</keyword>
<dbReference type="PANTHER" id="PTHR23028">
    <property type="entry name" value="ACETYLTRANSFERASE"/>
    <property type="match status" value="1"/>
</dbReference>
<accession>A0A1R3F2A4</accession>
<keyword evidence="3" id="KW-0808">Transferase</keyword>
<dbReference type="InterPro" id="IPR002656">
    <property type="entry name" value="Acyl_transf_3_dom"/>
</dbReference>
<name>A0A1R3F2A4_9VIBR</name>
<dbReference type="InterPro" id="IPR050879">
    <property type="entry name" value="Acyltransferase_3"/>
</dbReference>
<sequence length="354" mass="40744">MENRIPSLDGLRAASILLVCLGHLCGTVNFPQIFMPLNSLGNFGVKVFFVISGFLITTLLLSELKLTNKINLPQFFIRRMFRLFPAFYFYILCIAIAEYAGIISLLPGDLFHAVTYTMNYHHEREWWLNHTWSLAVEEQFYLLWPLLLTTLGRQHAKSLLLLAVLFVPCIRYWMWFEAGSSPSAMTREFQAIADALAMGCVIAYMKEAGFTLPSYFGSRWFIVVPVAMILVPSALYKLSPAWFYVLGQTLINVCAALMILRYSQFNHGLSFTILNSKLAVWLGVLSYSLYLWQEPFLNSWTREWYATWPINIVLVFIFALISYFLIERPGLKLRKKLAARRKKAKPVNGRKSKV</sequence>
<feature type="domain" description="Acyltransferase 3" evidence="2">
    <location>
        <begin position="6"/>
        <end position="326"/>
    </location>
</feature>
<reference evidence="4" key="1">
    <citation type="submission" date="2016-07" db="EMBL/GenBank/DDBJ databases">
        <title>Nontailed viruses are major unrecognized killers of bacteria in the ocean.</title>
        <authorList>
            <person name="Kauffman K."/>
            <person name="Hussain F."/>
            <person name="Yang J."/>
            <person name="Arevalo P."/>
            <person name="Brown J."/>
            <person name="Cutler M."/>
            <person name="Kelly L."/>
            <person name="Polz M.F."/>
        </authorList>
    </citation>
    <scope>NUCLEOTIDE SEQUENCE [LARGE SCALE GENOMIC DNA]</scope>
    <source>
        <strain evidence="4">10N.261.51.B8</strain>
    </source>
</reference>
<dbReference type="GO" id="GO:0000271">
    <property type="term" value="P:polysaccharide biosynthetic process"/>
    <property type="evidence" value="ECO:0007669"/>
    <property type="project" value="TreeGrafter"/>
</dbReference>
<gene>
    <name evidence="3" type="ORF">BCT74_04880</name>
</gene>
<feature type="transmembrane region" description="Helical" evidence="1">
    <location>
        <begin position="304"/>
        <end position="326"/>
    </location>
</feature>
<evidence type="ECO:0000259" key="2">
    <source>
        <dbReference type="Pfam" id="PF01757"/>
    </source>
</evidence>
<keyword evidence="1" id="KW-0472">Membrane</keyword>
<feature type="transmembrane region" description="Helical" evidence="1">
    <location>
        <begin position="12"/>
        <end position="31"/>
    </location>
</feature>
<evidence type="ECO:0000313" key="4">
    <source>
        <dbReference type="Proteomes" id="UP000235746"/>
    </source>
</evidence>
<dbReference type="PANTHER" id="PTHR23028:SF53">
    <property type="entry name" value="ACYL_TRANSF_3 DOMAIN-CONTAINING PROTEIN"/>
    <property type="match status" value="1"/>
</dbReference>
<dbReference type="AlphaFoldDB" id="A0A1R3F2A4"/>
<dbReference type="GO" id="GO:0016020">
    <property type="term" value="C:membrane"/>
    <property type="evidence" value="ECO:0007669"/>
    <property type="project" value="TreeGrafter"/>
</dbReference>
<dbReference type="Pfam" id="PF01757">
    <property type="entry name" value="Acyl_transf_3"/>
    <property type="match status" value="1"/>
</dbReference>
<feature type="transmembrane region" description="Helical" evidence="1">
    <location>
        <begin position="241"/>
        <end position="260"/>
    </location>
</feature>
<feature type="transmembrane region" description="Helical" evidence="1">
    <location>
        <begin position="217"/>
        <end position="235"/>
    </location>
</feature>
<feature type="transmembrane region" description="Helical" evidence="1">
    <location>
        <begin position="43"/>
        <end position="62"/>
    </location>
</feature>
<dbReference type="GO" id="GO:0016747">
    <property type="term" value="F:acyltransferase activity, transferring groups other than amino-acyl groups"/>
    <property type="evidence" value="ECO:0007669"/>
    <property type="project" value="InterPro"/>
</dbReference>